<evidence type="ECO:0000313" key="2">
    <source>
        <dbReference type="Proteomes" id="UP000308886"/>
    </source>
</evidence>
<dbReference type="Proteomes" id="UP000308886">
    <property type="component" value="Unassembled WGS sequence"/>
</dbReference>
<keyword evidence="2" id="KW-1185">Reference proteome</keyword>
<sequence>MNITELRQKLRYDGEHPKCKRCGKEIYIPIPPEELQKQWGIFAWTAFVKQYIKHHGWYELDNLNGNIVCDRCLCITDIPNNIMLKSYDEWIKKYKEWRQGTTKRII</sequence>
<evidence type="ECO:0000313" key="1">
    <source>
        <dbReference type="EMBL" id="TGX82839.1"/>
    </source>
</evidence>
<reference evidence="1" key="1">
    <citation type="submission" date="2019-04" db="EMBL/GenBank/DDBJ databases">
        <title>Microbes associate with the intestines of laboratory mice.</title>
        <authorList>
            <person name="Navarre W."/>
            <person name="Wong E."/>
            <person name="Huang K."/>
            <person name="Tropini C."/>
            <person name="Ng K."/>
            <person name="Yu B."/>
        </authorList>
    </citation>
    <scope>NUCLEOTIDE SEQUENCE</scope>
    <source>
        <strain evidence="1">NM73_A23</strain>
    </source>
</reference>
<comment type="caution">
    <text evidence="1">The sequence shown here is derived from an EMBL/GenBank/DDBJ whole genome shotgun (WGS) entry which is preliminary data.</text>
</comment>
<organism evidence="1 2">
    <name type="scientific">Palleniella muris</name>
    <dbReference type="NCBI Taxonomy" id="3038145"/>
    <lineage>
        <taxon>Bacteria</taxon>
        <taxon>Pseudomonadati</taxon>
        <taxon>Bacteroidota</taxon>
        <taxon>Bacteroidia</taxon>
        <taxon>Bacteroidales</taxon>
        <taxon>Prevotellaceae</taxon>
        <taxon>Palleniella</taxon>
    </lineage>
</organism>
<protein>
    <submittedName>
        <fullName evidence="1">Uncharacterized protein</fullName>
    </submittedName>
</protein>
<name>A0AC61QRF4_9BACT</name>
<proteinExistence type="predicted"/>
<gene>
    <name evidence="1" type="ORF">E5358_05755</name>
</gene>
<dbReference type="EMBL" id="SRZC01000007">
    <property type="protein sequence ID" value="TGX82839.1"/>
    <property type="molecule type" value="Genomic_DNA"/>
</dbReference>
<accession>A0AC61QRF4</accession>